<evidence type="ECO:0000259" key="6">
    <source>
        <dbReference type="Pfam" id="PF14833"/>
    </source>
</evidence>
<feature type="domain" description="3-hydroxyisobutyrate dehydrogenase-like NAD-binding" evidence="6">
    <location>
        <begin position="181"/>
        <end position="300"/>
    </location>
</feature>
<dbReference type="InterPro" id="IPR008927">
    <property type="entry name" value="6-PGluconate_DH-like_C_sf"/>
</dbReference>
<dbReference type="GO" id="GO:0051287">
    <property type="term" value="F:NAD binding"/>
    <property type="evidence" value="ECO:0007669"/>
    <property type="project" value="InterPro"/>
</dbReference>
<dbReference type="InterPro" id="IPR006115">
    <property type="entry name" value="6PGDH_NADP-bd"/>
</dbReference>
<name>A0A9W4WYM5_9GLOM</name>
<protein>
    <submittedName>
        <fullName evidence="7">6384_t:CDS:1</fullName>
    </submittedName>
</protein>
<dbReference type="AlphaFoldDB" id="A0A9W4WYM5"/>
<dbReference type="InterPro" id="IPR036291">
    <property type="entry name" value="NAD(P)-bd_dom_sf"/>
</dbReference>
<keyword evidence="8" id="KW-1185">Reference proteome</keyword>
<dbReference type="GO" id="GO:0050661">
    <property type="term" value="F:NADP binding"/>
    <property type="evidence" value="ECO:0007669"/>
    <property type="project" value="InterPro"/>
</dbReference>
<keyword evidence="2" id="KW-0560">Oxidoreductase</keyword>
<dbReference type="Pfam" id="PF03446">
    <property type="entry name" value="NAD_binding_2"/>
    <property type="match status" value="1"/>
</dbReference>
<dbReference type="GO" id="GO:0016491">
    <property type="term" value="F:oxidoreductase activity"/>
    <property type="evidence" value="ECO:0007669"/>
    <property type="project" value="UniProtKB-KW"/>
</dbReference>
<dbReference type="InterPro" id="IPR015815">
    <property type="entry name" value="HIBADH-related"/>
</dbReference>
<dbReference type="PROSITE" id="PS00895">
    <property type="entry name" value="3_HYDROXYISOBUT_DH"/>
    <property type="match status" value="1"/>
</dbReference>
<accession>A0A9W4WYM5</accession>
<dbReference type="Proteomes" id="UP001153678">
    <property type="component" value="Unassembled WGS sequence"/>
</dbReference>
<organism evidence="7 8">
    <name type="scientific">Funneliformis geosporum</name>
    <dbReference type="NCBI Taxonomy" id="1117311"/>
    <lineage>
        <taxon>Eukaryota</taxon>
        <taxon>Fungi</taxon>
        <taxon>Fungi incertae sedis</taxon>
        <taxon>Mucoromycota</taxon>
        <taxon>Glomeromycotina</taxon>
        <taxon>Glomeromycetes</taxon>
        <taxon>Glomerales</taxon>
        <taxon>Glomeraceae</taxon>
        <taxon>Funneliformis</taxon>
    </lineage>
</organism>
<proteinExistence type="inferred from homology"/>
<dbReference type="Gene3D" id="1.10.1040.10">
    <property type="entry name" value="N-(1-d-carboxylethyl)-l-norvaline Dehydrogenase, domain 2"/>
    <property type="match status" value="1"/>
</dbReference>
<evidence type="ECO:0000313" key="8">
    <source>
        <dbReference type="Proteomes" id="UP001153678"/>
    </source>
</evidence>
<comment type="similarity">
    <text evidence="1">Belongs to the HIBADH-related family. NP60 subfamily.</text>
</comment>
<dbReference type="EMBL" id="CAMKVN010005495">
    <property type="protein sequence ID" value="CAI2188946.1"/>
    <property type="molecule type" value="Genomic_DNA"/>
</dbReference>
<feature type="domain" description="6-phosphogluconate dehydrogenase NADP-binding" evidence="5">
    <location>
        <begin position="9"/>
        <end position="165"/>
    </location>
</feature>
<dbReference type="PANTHER" id="PTHR43580:SF8">
    <property type="entry name" value="6-PHOSPHOGLUCONATE DEHYDROGENASE NADP-BINDING DOMAIN-CONTAINING PROTEIN-RELATED"/>
    <property type="match status" value="1"/>
</dbReference>
<dbReference type="InterPro" id="IPR029154">
    <property type="entry name" value="HIBADH-like_NADP-bd"/>
</dbReference>
<evidence type="ECO:0000256" key="3">
    <source>
        <dbReference type="ARBA" id="ARBA00023027"/>
    </source>
</evidence>
<dbReference type="OrthoDB" id="435038at2759"/>
<dbReference type="InterPro" id="IPR002204">
    <property type="entry name" value="3-OH-isobutyrate_DH-rel_CS"/>
</dbReference>
<evidence type="ECO:0000313" key="7">
    <source>
        <dbReference type="EMBL" id="CAI2188946.1"/>
    </source>
</evidence>
<dbReference type="SUPFAM" id="SSF48179">
    <property type="entry name" value="6-phosphogluconate dehydrogenase C-terminal domain-like"/>
    <property type="match status" value="1"/>
</dbReference>
<dbReference type="Gene3D" id="3.40.50.720">
    <property type="entry name" value="NAD(P)-binding Rossmann-like Domain"/>
    <property type="match status" value="1"/>
</dbReference>
<dbReference type="InterPro" id="IPR013328">
    <property type="entry name" value="6PGD_dom2"/>
</dbReference>
<comment type="caution">
    <text evidence="7">The sequence shown here is derived from an EMBL/GenBank/DDBJ whole genome shotgun (WGS) entry which is preliminary data.</text>
</comment>
<sequence>MDSSIDSDRIAFVGLGSMGLPMAINLQNYFKSRGKEPLIVYNRTTSKTESVVEIGAIAAESLDQVVERANIIFTSLANDDVVNRVYDELLKSSKPNDGKNVIFVEMSTIYPTTIANIKERVEKIPNRHIICCPVWGPPTSAKEAQLIIVTSGQPAAINHVMPLLIPVLGKKAISIGEDVTKGVTFKLTGNFFIAGIIELLSEGMTLAEKTGVGRDKLMEFVDLFFPYGSFQNYGRKMQNDTFSSDVGFTVTNSLKDVNHMRRLAAEYECPLPVVDIVHQHLISAKANNGENYDWSSIVGVLRIAAGLPFIKKE</sequence>
<evidence type="ECO:0000256" key="2">
    <source>
        <dbReference type="ARBA" id="ARBA00023002"/>
    </source>
</evidence>
<feature type="active site" evidence="4">
    <location>
        <position position="186"/>
    </location>
</feature>
<gene>
    <name evidence="7" type="ORF">FWILDA_LOCUS13835</name>
</gene>
<evidence type="ECO:0000256" key="1">
    <source>
        <dbReference type="ARBA" id="ARBA00007598"/>
    </source>
</evidence>
<dbReference type="PANTHER" id="PTHR43580">
    <property type="entry name" value="OXIDOREDUCTASE GLYR1-RELATED"/>
    <property type="match status" value="1"/>
</dbReference>
<reference evidence="7" key="1">
    <citation type="submission" date="2022-08" db="EMBL/GenBank/DDBJ databases">
        <authorList>
            <person name="Kallberg Y."/>
            <person name="Tangrot J."/>
            <person name="Rosling A."/>
        </authorList>
    </citation>
    <scope>NUCLEOTIDE SEQUENCE</scope>
    <source>
        <strain evidence="7">Wild A</strain>
    </source>
</reference>
<dbReference type="SUPFAM" id="SSF51735">
    <property type="entry name" value="NAD(P)-binding Rossmann-fold domains"/>
    <property type="match status" value="1"/>
</dbReference>
<evidence type="ECO:0000259" key="5">
    <source>
        <dbReference type="Pfam" id="PF03446"/>
    </source>
</evidence>
<dbReference type="Pfam" id="PF14833">
    <property type="entry name" value="NAD_binding_11"/>
    <property type="match status" value="1"/>
</dbReference>
<dbReference type="PIRSF" id="PIRSF000103">
    <property type="entry name" value="HIBADH"/>
    <property type="match status" value="1"/>
</dbReference>
<dbReference type="InterPro" id="IPR051265">
    <property type="entry name" value="HIBADH-related_NP60_sf"/>
</dbReference>
<keyword evidence="3" id="KW-0520">NAD</keyword>
<evidence type="ECO:0000256" key="4">
    <source>
        <dbReference type="PIRSR" id="PIRSR000103-1"/>
    </source>
</evidence>